<feature type="transmembrane region" description="Helical" evidence="7">
    <location>
        <begin position="244"/>
        <end position="268"/>
    </location>
</feature>
<dbReference type="Pfam" id="PF07690">
    <property type="entry name" value="MFS_1"/>
    <property type="match status" value="1"/>
</dbReference>
<name>A0A238ZY70_9ACTN</name>
<dbReference type="InterPro" id="IPR005828">
    <property type="entry name" value="MFS_sugar_transport-like"/>
</dbReference>
<feature type="transmembrane region" description="Helical" evidence="7">
    <location>
        <begin position="405"/>
        <end position="423"/>
    </location>
</feature>
<protein>
    <submittedName>
        <fullName evidence="9">Sugar transporter</fullName>
    </submittedName>
</protein>
<evidence type="ECO:0000256" key="6">
    <source>
        <dbReference type="ARBA" id="ARBA00023136"/>
    </source>
</evidence>
<dbReference type="PROSITE" id="PS50850">
    <property type="entry name" value="MFS"/>
    <property type="match status" value="1"/>
</dbReference>
<dbReference type="GO" id="GO:0005886">
    <property type="term" value="C:plasma membrane"/>
    <property type="evidence" value="ECO:0007669"/>
    <property type="project" value="UniProtKB-SubCell"/>
</dbReference>
<dbReference type="SUPFAM" id="SSF103473">
    <property type="entry name" value="MFS general substrate transporter"/>
    <property type="match status" value="1"/>
</dbReference>
<feature type="transmembrane region" description="Helical" evidence="7">
    <location>
        <begin position="337"/>
        <end position="360"/>
    </location>
</feature>
<comment type="subcellular location">
    <subcellularLocation>
        <location evidence="1">Cell membrane</location>
        <topology evidence="1">Multi-pass membrane protein</topology>
    </subcellularLocation>
</comment>
<feature type="transmembrane region" description="Helical" evidence="7">
    <location>
        <begin position="372"/>
        <end position="393"/>
    </location>
</feature>
<keyword evidence="2" id="KW-0813">Transport</keyword>
<reference evidence="9 10" key="1">
    <citation type="submission" date="2017-06" db="EMBL/GenBank/DDBJ databases">
        <authorList>
            <person name="Kim H.J."/>
            <person name="Triplett B.A."/>
        </authorList>
    </citation>
    <scope>NUCLEOTIDE SEQUENCE [LARGE SCALE GENOMIC DNA]</scope>
    <source>
        <strain evidence="9 10">CGMCC 4.1858</strain>
    </source>
</reference>
<evidence type="ECO:0000256" key="5">
    <source>
        <dbReference type="ARBA" id="ARBA00022989"/>
    </source>
</evidence>
<organism evidence="9 10">
    <name type="scientific">Actinacidiphila glaucinigra</name>
    <dbReference type="NCBI Taxonomy" id="235986"/>
    <lineage>
        <taxon>Bacteria</taxon>
        <taxon>Bacillati</taxon>
        <taxon>Actinomycetota</taxon>
        <taxon>Actinomycetes</taxon>
        <taxon>Kitasatosporales</taxon>
        <taxon>Streptomycetaceae</taxon>
        <taxon>Actinacidiphila</taxon>
    </lineage>
</organism>
<proteinExistence type="predicted"/>
<accession>A0A238ZY70</accession>
<dbReference type="PANTHER" id="PTHR43045:SF1">
    <property type="entry name" value="SHIKIMATE TRANSPORTER"/>
    <property type="match status" value="1"/>
</dbReference>
<evidence type="ECO:0000259" key="8">
    <source>
        <dbReference type="PROSITE" id="PS50850"/>
    </source>
</evidence>
<dbReference type="InterPro" id="IPR036259">
    <property type="entry name" value="MFS_trans_sf"/>
</dbReference>
<feature type="transmembrane region" description="Helical" evidence="7">
    <location>
        <begin position="195"/>
        <end position="214"/>
    </location>
</feature>
<dbReference type="Pfam" id="PF00083">
    <property type="entry name" value="Sugar_tr"/>
    <property type="match status" value="1"/>
</dbReference>
<feature type="transmembrane region" description="Helical" evidence="7">
    <location>
        <begin position="280"/>
        <end position="299"/>
    </location>
</feature>
<dbReference type="InterPro" id="IPR005829">
    <property type="entry name" value="Sugar_transporter_CS"/>
</dbReference>
<evidence type="ECO:0000256" key="3">
    <source>
        <dbReference type="ARBA" id="ARBA00022475"/>
    </source>
</evidence>
<feature type="transmembrane region" description="Helical" evidence="7">
    <location>
        <begin position="121"/>
        <end position="145"/>
    </location>
</feature>
<feature type="transmembrane region" description="Helical" evidence="7">
    <location>
        <begin position="30"/>
        <end position="49"/>
    </location>
</feature>
<keyword evidence="9" id="KW-0762">Sugar transport</keyword>
<evidence type="ECO:0000256" key="2">
    <source>
        <dbReference type="ARBA" id="ARBA00022448"/>
    </source>
</evidence>
<keyword evidence="10" id="KW-1185">Reference proteome</keyword>
<feature type="domain" description="Major facilitator superfamily (MFS) profile" evidence="8">
    <location>
        <begin position="18"/>
        <end position="427"/>
    </location>
</feature>
<dbReference type="PROSITE" id="PS00217">
    <property type="entry name" value="SUGAR_TRANSPORT_2"/>
    <property type="match status" value="1"/>
</dbReference>
<feature type="transmembrane region" description="Helical" evidence="7">
    <location>
        <begin position="311"/>
        <end position="331"/>
    </location>
</feature>
<evidence type="ECO:0000256" key="7">
    <source>
        <dbReference type="SAM" id="Phobius"/>
    </source>
</evidence>
<evidence type="ECO:0000256" key="4">
    <source>
        <dbReference type="ARBA" id="ARBA00022692"/>
    </source>
</evidence>
<keyword evidence="5 7" id="KW-1133">Transmembrane helix</keyword>
<dbReference type="GO" id="GO:0022857">
    <property type="term" value="F:transmembrane transporter activity"/>
    <property type="evidence" value="ECO:0007669"/>
    <property type="project" value="InterPro"/>
</dbReference>
<evidence type="ECO:0000313" key="10">
    <source>
        <dbReference type="Proteomes" id="UP000198280"/>
    </source>
</evidence>
<evidence type="ECO:0000313" key="9">
    <source>
        <dbReference type="EMBL" id="SNR87951.1"/>
    </source>
</evidence>
<sequence>MRTSPSASPSASPSMARIAAASAAGTAIEFYDFFAYGTAAALVLGPLFFPDASALAGTLAAFGTFAVGFVARPLGSVLFGHIGDRVGRRPVLVGSLLLTGLATTAVGCVPGYAAIGPAAPVLLVTLRFLQGLGLGGEWGGAVLLVAEHAPERRRGLWTSLPQTGPAVGFLLANGIVLALSAGLSDAAFRSWGWRVPFWVAGALALAGLALRAALPETPAFAAAAGRGDLARVPVSELLREHGRLVLLTAGAMACGYAVFYTVTTWSLAYTTEHLGMDRTVVLGCVLVAVLLKGALTPLVGLLGDRFGRRRMALVGTAAMGVVVFPYAGLLASGSPVAIAVGSAAELIAFITVFAVVGAYLPELYAPRVRCTGAALGYNLGGVLGGALTPLVATRLVAGTGTPWPVAVYVAAVALLSLGCFAALPETRGAAAADATAGCAADRRAPRPG</sequence>
<feature type="transmembrane region" description="Helical" evidence="7">
    <location>
        <begin position="166"/>
        <end position="183"/>
    </location>
</feature>
<dbReference type="Proteomes" id="UP000198280">
    <property type="component" value="Unassembled WGS sequence"/>
</dbReference>
<keyword evidence="3" id="KW-1003">Cell membrane</keyword>
<dbReference type="EMBL" id="FZOF01000001">
    <property type="protein sequence ID" value="SNR87951.1"/>
    <property type="molecule type" value="Genomic_DNA"/>
</dbReference>
<keyword evidence="4 7" id="KW-0812">Transmembrane</keyword>
<evidence type="ECO:0000256" key="1">
    <source>
        <dbReference type="ARBA" id="ARBA00004651"/>
    </source>
</evidence>
<dbReference type="AlphaFoldDB" id="A0A238ZY70"/>
<dbReference type="InterPro" id="IPR020846">
    <property type="entry name" value="MFS_dom"/>
</dbReference>
<dbReference type="Gene3D" id="1.20.1250.20">
    <property type="entry name" value="MFS general substrate transporter like domains"/>
    <property type="match status" value="2"/>
</dbReference>
<dbReference type="InterPro" id="IPR011701">
    <property type="entry name" value="MFS"/>
</dbReference>
<gene>
    <name evidence="9" type="ORF">SAMN05216252_101634</name>
</gene>
<feature type="transmembrane region" description="Helical" evidence="7">
    <location>
        <begin position="55"/>
        <end position="79"/>
    </location>
</feature>
<dbReference type="PANTHER" id="PTHR43045">
    <property type="entry name" value="SHIKIMATE TRANSPORTER"/>
    <property type="match status" value="1"/>
</dbReference>
<feature type="transmembrane region" description="Helical" evidence="7">
    <location>
        <begin position="91"/>
        <end position="115"/>
    </location>
</feature>
<keyword evidence="6 7" id="KW-0472">Membrane</keyword>